<keyword evidence="3" id="KW-1185">Reference proteome</keyword>
<evidence type="ECO:0000256" key="1">
    <source>
        <dbReference type="SAM" id="MobiDB-lite"/>
    </source>
</evidence>
<dbReference type="GeneID" id="43369762"/>
<dbReference type="EMBL" id="CP034345">
    <property type="protein sequence ID" value="QGX95000.1"/>
    <property type="molecule type" value="Genomic_DNA"/>
</dbReference>
<dbReference type="Proteomes" id="UP000428325">
    <property type="component" value="Chromosome"/>
</dbReference>
<feature type="compositionally biased region" description="Acidic residues" evidence="1">
    <location>
        <begin position="118"/>
        <end position="129"/>
    </location>
</feature>
<gene>
    <name evidence="2" type="ORF">EI982_09455</name>
</gene>
<dbReference type="KEGG" id="hra:EI982_09455"/>
<evidence type="ECO:0000313" key="2">
    <source>
        <dbReference type="EMBL" id="QGX95000.1"/>
    </source>
</evidence>
<feature type="compositionally biased region" description="Basic and acidic residues" evidence="1">
    <location>
        <begin position="37"/>
        <end position="50"/>
    </location>
</feature>
<dbReference type="OrthoDB" id="284356at2157"/>
<dbReference type="AlphaFoldDB" id="A0A6B9FE69"/>
<feature type="compositionally biased region" description="Basic and acidic residues" evidence="1">
    <location>
        <begin position="9"/>
        <end position="21"/>
    </location>
</feature>
<reference evidence="2 3" key="1">
    <citation type="submission" date="2018-12" db="EMBL/GenBank/DDBJ databases">
        <title>Complete genome sequence of Haloplanus rallus MBLA0036.</title>
        <authorList>
            <person name="Nam Y.-d."/>
            <person name="Kang J."/>
            <person name="Chung W.-H."/>
            <person name="Park Y.S."/>
        </authorList>
    </citation>
    <scope>NUCLEOTIDE SEQUENCE [LARGE SCALE GENOMIC DNA]</scope>
    <source>
        <strain evidence="2 3">MBLA0036</strain>
    </source>
</reference>
<protein>
    <submittedName>
        <fullName evidence="2">Uncharacterized protein</fullName>
    </submittedName>
</protein>
<evidence type="ECO:0000313" key="3">
    <source>
        <dbReference type="Proteomes" id="UP000428325"/>
    </source>
</evidence>
<proteinExistence type="predicted"/>
<feature type="region of interest" description="Disordered" evidence="1">
    <location>
        <begin position="35"/>
        <end position="129"/>
    </location>
</feature>
<accession>A0A6B9FE69</accession>
<sequence length="162" mass="17468">MGAFPAMKGNREQQKSTDRQCQHCGLWFDVRGHKSHERNCDFEQYDRRIIPLENEDGDPGDEKGPTPQDGVGDTPTPEGSTPNDDPARTDGAGLGLEGPPETTTDDNGGENMNCCDSPDLEEIPEGTDVDLDNGVTITTEAGDKFCTNCQAVVEADGGRIVR</sequence>
<dbReference type="RefSeq" id="WP_157689456.1">
    <property type="nucleotide sequence ID" value="NZ_CP034345.1"/>
</dbReference>
<name>A0A6B9FE69_9EURY</name>
<organism evidence="2 3">
    <name type="scientific">Haloplanus rallus</name>
    <dbReference type="NCBI Taxonomy" id="1816183"/>
    <lineage>
        <taxon>Archaea</taxon>
        <taxon>Methanobacteriati</taxon>
        <taxon>Methanobacteriota</taxon>
        <taxon>Stenosarchaea group</taxon>
        <taxon>Halobacteria</taxon>
        <taxon>Halobacteriales</taxon>
        <taxon>Haloferacaceae</taxon>
        <taxon>Haloplanus</taxon>
    </lineage>
</organism>
<feature type="region of interest" description="Disordered" evidence="1">
    <location>
        <begin position="1"/>
        <end position="21"/>
    </location>
</feature>